<dbReference type="RefSeq" id="WP_197532674.1">
    <property type="nucleotide sequence ID" value="NZ_SJPP01000002.1"/>
</dbReference>
<keyword evidence="6" id="KW-0175">Coiled coil</keyword>
<organism evidence="10 11">
    <name type="scientific">Symmachiella macrocystis</name>
    <dbReference type="NCBI Taxonomy" id="2527985"/>
    <lineage>
        <taxon>Bacteria</taxon>
        <taxon>Pseudomonadati</taxon>
        <taxon>Planctomycetota</taxon>
        <taxon>Planctomycetia</taxon>
        <taxon>Planctomycetales</taxon>
        <taxon>Planctomycetaceae</taxon>
        <taxon>Symmachiella</taxon>
    </lineage>
</organism>
<sequence length="1012" mass="113950">MNETLTRVFQQDVGADAPVRIAVSRPDAVESEPHVLLNPYGIIGRSPNCDVRLKDSQVSFRHAYLQMIGGRLFCADLGSRSGTSWGDVPQRAGWLSADEDVSIGPYQVRLLENPVVDGGDRIAIPPDFDPLAIYEGELGEMPDVHLEFLNAADDVDLPLRRMLTFAGSARGCKLRFEGDRISRVHCSLMLTPSGLWVIDLLGKGGTKVNGSLIRSDRLNDGDLLKLGQFQMRVHYEGAGEKPFSGTVLPPETSVETSSSTDEELPKTPREAETIPHPSLELSTSQDELANPCGRLVDELVVNRLMTREEIDVVLAEFEGRIPSFDELSDRLVELQTISQWQADQLATENHGPMILENRYQLIERLGYGSMGNVFLAFDEALQSKVAIKIPHHSLLKNERLFKRFRRETLISANLVHAHIVRALNIGRGNQFVVLELVDGDDLRDLMDRQGPPDTMMAVDFLIQVAEAVGHAQSEGVVHRDIKPSNILISREGTAKLFDFGLAHLDDEARKKGVAGHDADLIPTRMGFAVGTVQYMSPEQARESDDVDVRSDIYSLGCTFFEMLTGSPPFEGENQHQILKQHAQTPFPPIEGLDPELAKILEQMLAKDVEQRIQNPQQLIAALRNWQNAALAEDDAETSAAETAEEARLAEHEERLLHFQQEREEWQLAIDAQRQDVERQRDEWRAEADREKEELHLRQTAFEQSQAELNEREQAWASKTTELEQRLEQTAGVEEQLQSQRKTLSSERAKLEEELESLKGTQEELRQSTAELEAAREANEERQGLLDFQQAELTERREAFEQSINDHDLATQEMARDRDGLQQTQQELAQQQQNLQEAENTLRKQHGELEQLKNQLESQREQQEQDLAAFQKSRAELSAKLATLAAGQNELQQADVNLAAQSAELAAASAQLETERTVLAEERAELDTRRTTFEAEMTALQANAEQLRVEKQLCEQQRDELEKSTSQVKEEFSRLESERQQLTEARTQLTADSSALSTRTNKLKAALAEWFDE</sequence>
<dbReference type="SUPFAM" id="SSF49879">
    <property type="entry name" value="SMAD/FHA domain"/>
    <property type="match status" value="2"/>
</dbReference>
<dbReference type="PANTHER" id="PTHR43289">
    <property type="entry name" value="MITOGEN-ACTIVATED PROTEIN KINASE KINASE KINASE 20-RELATED"/>
    <property type="match status" value="1"/>
</dbReference>
<dbReference type="Pfam" id="PF00498">
    <property type="entry name" value="FHA"/>
    <property type="match status" value="2"/>
</dbReference>
<gene>
    <name evidence="10" type="primary">pknB_16</name>
    <name evidence="10" type="ORF">CA54_44180</name>
</gene>
<reference evidence="10 11" key="1">
    <citation type="submission" date="2019-02" db="EMBL/GenBank/DDBJ databases">
        <title>Deep-cultivation of Planctomycetes and their phenomic and genomic characterization uncovers novel biology.</title>
        <authorList>
            <person name="Wiegand S."/>
            <person name="Jogler M."/>
            <person name="Boedeker C."/>
            <person name="Pinto D."/>
            <person name="Vollmers J."/>
            <person name="Rivas-Marin E."/>
            <person name="Kohn T."/>
            <person name="Peeters S.H."/>
            <person name="Heuer A."/>
            <person name="Rast P."/>
            <person name="Oberbeckmann S."/>
            <person name="Bunk B."/>
            <person name="Jeske O."/>
            <person name="Meyerdierks A."/>
            <person name="Storesund J.E."/>
            <person name="Kallscheuer N."/>
            <person name="Luecker S."/>
            <person name="Lage O.M."/>
            <person name="Pohl T."/>
            <person name="Merkel B.J."/>
            <person name="Hornburger P."/>
            <person name="Mueller R.-W."/>
            <person name="Bruemmer F."/>
            <person name="Labrenz M."/>
            <person name="Spormann A.M."/>
            <person name="Op Den Camp H."/>
            <person name="Overmann J."/>
            <person name="Amann R."/>
            <person name="Jetten M.S.M."/>
            <person name="Mascher T."/>
            <person name="Medema M.H."/>
            <person name="Devos D.P."/>
            <person name="Kaster A.-K."/>
            <person name="Ovreas L."/>
            <person name="Rohde M."/>
            <person name="Galperin M.Y."/>
            <person name="Jogler C."/>
        </authorList>
    </citation>
    <scope>NUCLEOTIDE SEQUENCE [LARGE SCALE GENOMIC DNA]</scope>
    <source>
        <strain evidence="10 11">CA54</strain>
    </source>
</reference>
<evidence type="ECO:0000313" key="10">
    <source>
        <dbReference type="EMBL" id="TWU09178.1"/>
    </source>
</evidence>
<dbReference type="CDD" id="cd14014">
    <property type="entry name" value="STKc_PknB_like"/>
    <property type="match status" value="1"/>
</dbReference>
<dbReference type="Gene3D" id="2.60.200.20">
    <property type="match status" value="2"/>
</dbReference>
<dbReference type="PROSITE" id="PS00108">
    <property type="entry name" value="PROTEIN_KINASE_ST"/>
    <property type="match status" value="1"/>
</dbReference>
<dbReference type="Pfam" id="PF00069">
    <property type="entry name" value="Pkinase"/>
    <property type="match status" value="1"/>
</dbReference>
<dbReference type="Gene3D" id="1.10.510.10">
    <property type="entry name" value="Transferase(Phosphotransferase) domain 1"/>
    <property type="match status" value="1"/>
</dbReference>
<dbReference type="SMART" id="SM00220">
    <property type="entry name" value="S_TKc"/>
    <property type="match status" value="1"/>
</dbReference>
<keyword evidence="11" id="KW-1185">Reference proteome</keyword>
<dbReference type="InterPro" id="IPR000719">
    <property type="entry name" value="Prot_kinase_dom"/>
</dbReference>
<dbReference type="PROSITE" id="PS00107">
    <property type="entry name" value="PROTEIN_KINASE_ATP"/>
    <property type="match status" value="1"/>
</dbReference>
<dbReference type="InterPro" id="IPR008984">
    <property type="entry name" value="SMAD_FHA_dom_sf"/>
</dbReference>
<keyword evidence="1 10" id="KW-0808">Transferase</keyword>
<dbReference type="GO" id="GO:0004674">
    <property type="term" value="F:protein serine/threonine kinase activity"/>
    <property type="evidence" value="ECO:0007669"/>
    <property type="project" value="UniProtKB-EC"/>
</dbReference>
<evidence type="ECO:0000256" key="4">
    <source>
        <dbReference type="ARBA" id="ARBA00022840"/>
    </source>
</evidence>
<dbReference type="SUPFAM" id="SSF56112">
    <property type="entry name" value="Protein kinase-like (PK-like)"/>
    <property type="match status" value="1"/>
</dbReference>
<dbReference type="SMART" id="SM00240">
    <property type="entry name" value="FHA"/>
    <property type="match status" value="2"/>
</dbReference>
<evidence type="ECO:0000259" key="9">
    <source>
        <dbReference type="PROSITE" id="PS50011"/>
    </source>
</evidence>
<evidence type="ECO:0000259" key="8">
    <source>
        <dbReference type="PROSITE" id="PS50006"/>
    </source>
</evidence>
<feature type="compositionally biased region" description="Basic and acidic residues" evidence="7">
    <location>
        <begin position="263"/>
        <end position="273"/>
    </location>
</feature>
<keyword evidence="2 5" id="KW-0547">Nucleotide-binding</keyword>
<dbReference type="GO" id="GO:0005524">
    <property type="term" value="F:ATP binding"/>
    <property type="evidence" value="ECO:0007669"/>
    <property type="project" value="UniProtKB-UniRule"/>
</dbReference>
<comment type="caution">
    <text evidence="10">The sequence shown here is derived from an EMBL/GenBank/DDBJ whole genome shotgun (WGS) entry which is preliminary data.</text>
</comment>
<feature type="region of interest" description="Disordered" evidence="7">
    <location>
        <begin position="240"/>
        <end position="286"/>
    </location>
</feature>
<evidence type="ECO:0000256" key="3">
    <source>
        <dbReference type="ARBA" id="ARBA00022777"/>
    </source>
</evidence>
<dbReference type="InterPro" id="IPR000253">
    <property type="entry name" value="FHA_dom"/>
</dbReference>
<dbReference type="InterPro" id="IPR008271">
    <property type="entry name" value="Ser/Thr_kinase_AS"/>
</dbReference>
<feature type="domain" description="FHA" evidence="8">
    <location>
        <begin position="41"/>
        <end position="83"/>
    </location>
</feature>
<dbReference type="EC" id="2.7.11.1" evidence="10"/>
<feature type="domain" description="FHA" evidence="8">
    <location>
        <begin position="163"/>
        <end position="213"/>
    </location>
</feature>
<evidence type="ECO:0000256" key="5">
    <source>
        <dbReference type="PROSITE-ProRule" id="PRU10141"/>
    </source>
</evidence>
<feature type="coiled-coil region" evidence="6">
    <location>
        <begin position="648"/>
        <end position="693"/>
    </location>
</feature>
<feature type="domain" description="Protein kinase" evidence="9">
    <location>
        <begin position="359"/>
        <end position="630"/>
    </location>
</feature>
<dbReference type="PANTHER" id="PTHR43289:SF6">
    <property type="entry name" value="SERINE_THREONINE-PROTEIN KINASE NEKL-3"/>
    <property type="match status" value="1"/>
</dbReference>
<evidence type="ECO:0000256" key="2">
    <source>
        <dbReference type="ARBA" id="ARBA00022741"/>
    </source>
</evidence>
<evidence type="ECO:0000256" key="1">
    <source>
        <dbReference type="ARBA" id="ARBA00022679"/>
    </source>
</evidence>
<dbReference type="InterPro" id="IPR011009">
    <property type="entry name" value="Kinase-like_dom_sf"/>
</dbReference>
<dbReference type="PROSITE" id="PS50006">
    <property type="entry name" value="FHA_DOMAIN"/>
    <property type="match status" value="2"/>
</dbReference>
<dbReference type="CDD" id="cd00060">
    <property type="entry name" value="FHA"/>
    <property type="match status" value="2"/>
</dbReference>
<dbReference type="EMBL" id="SJPP01000002">
    <property type="protein sequence ID" value="TWU09178.1"/>
    <property type="molecule type" value="Genomic_DNA"/>
</dbReference>
<evidence type="ECO:0000256" key="7">
    <source>
        <dbReference type="SAM" id="MobiDB-lite"/>
    </source>
</evidence>
<dbReference type="PROSITE" id="PS50011">
    <property type="entry name" value="PROTEIN_KINASE_DOM"/>
    <property type="match status" value="1"/>
</dbReference>
<feature type="binding site" evidence="5">
    <location>
        <position position="388"/>
    </location>
    <ligand>
        <name>ATP</name>
        <dbReference type="ChEBI" id="CHEBI:30616"/>
    </ligand>
</feature>
<feature type="coiled-coil region" evidence="6">
    <location>
        <begin position="813"/>
        <end position="991"/>
    </location>
</feature>
<protein>
    <submittedName>
        <fullName evidence="10">Serine/threonine-protein kinase PknB</fullName>
        <ecNumber evidence="10">2.7.11.1</ecNumber>
    </submittedName>
</protein>
<dbReference type="AlphaFoldDB" id="A0A5C6BB23"/>
<evidence type="ECO:0000313" key="11">
    <source>
        <dbReference type="Proteomes" id="UP000320735"/>
    </source>
</evidence>
<evidence type="ECO:0000256" key="6">
    <source>
        <dbReference type="SAM" id="Coils"/>
    </source>
</evidence>
<dbReference type="InterPro" id="IPR017441">
    <property type="entry name" value="Protein_kinase_ATP_BS"/>
</dbReference>
<feature type="region of interest" description="Disordered" evidence="7">
    <location>
        <begin position="728"/>
        <end position="747"/>
    </location>
</feature>
<dbReference type="Proteomes" id="UP000320735">
    <property type="component" value="Unassembled WGS sequence"/>
</dbReference>
<proteinExistence type="predicted"/>
<keyword evidence="4 5" id="KW-0067">ATP-binding</keyword>
<name>A0A5C6BB23_9PLAN</name>
<accession>A0A5C6BB23</accession>
<keyword evidence="3 10" id="KW-0418">Kinase</keyword>